<feature type="domain" description="EamA" evidence="4">
    <location>
        <begin position="31"/>
        <end position="162"/>
    </location>
</feature>
<protein>
    <submittedName>
        <fullName evidence="5">Uncharacterized transporter YdfC</fullName>
    </submittedName>
</protein>
<proteinExistence type="inferred from homology"/>
<evidence type="ECO:0000313" key="6">
    <source>
        <dbReference type="Proteomes" id="UP000320055"/>
    </source>
</evidence>
<feature type="region of interest" description="Disordered" evidence="2">
    <location>
        <begin position="1"/>
        <end position="22"/>
    </location>
</feature>
<evidence type="ECO:0000256" key="3">
    <source>
        <dbReference type="SAM" id="Phobius"/>
    </source>
</evidence>
<evidence type="ECO:0000313" key="5">
    <source>
        <dbReference type="EMBL" id="VEP11771.1"/>
    </source>
</evidence>
<organism evidence="5 6">
    <name type="scientific">Hyella patelloides LEGE 07179</name>
    <dbReference type="NCBI Taxonomy" id="945734"/>
    <lineage>
        <taxon>Bacteria</taxon>
        <taxon>Bacillati</taxon>
        <taxon>Cyanobacteriota</taxon>
        <taxon>Cyanophyceae</taxon>
        <taxon>Pleurocapsales</taxon>
        <taxon>Hyellaceae</taxon>
        <taxon>Hyella</taxon>
    </lineage>
</organism>
<feature type="transmembrane region" description="Helical" evidence="3">
    <location>
        <begin position="61"/>
        <end position="78"/>
    </location>
</feature>
<dbReference type="InterPro" id="IPR037185">
    <property type="entry name" value="EmrE-like"/>
</dbReference>
<feature type="transmembrane region" description="Helical" evidence="3">
    <location>
        <begin position="147"/>
        <end position="164"/>
    </location>
</feature>
<evidence type="ECO:0000256" key="1">
    <source>
        <dbReference type="ARBA" id="ARBA00007362"/>
    </source>
</evidence>
<feature type="domain" description="EamA" evidence="4">
    <location>
        <begin position="173"/>
        <end position="307"/>
    </location>
</feature>
<dbReference type="SUPFAM" id="SSF103481">
    <property type="entry name" value="Multidrug resistance efflux transporter EmrE"/>
    <property type="match status" value="2"/>
</dbReference>
<dbReference type="InterPro" id="IPR000620">
    <property type="entry name" value="EamA_dom"/>
</dbReference>
<feature type="compositionally biased region" description="Polar residues" evidence="2">
    <location>
        <begin position="1"/>
        <end position="16"/>
    </location>
</feature>
<feature type="transmembrane region" description="Helical" evidence="3">
    <location>
        <begin position="90"/>
        <end position="107"/>
    </location>
</feature>
<name>A0A563VK22_9CYAN</name>
<feature type="transmembrane region" description="Helical" evidence="3">
    <location>
        <begin position="170"/>
        <end position="190"/>
    </location>
</feature>
<dbReference type="AlphaFoldDB" id="A0A563VK22"/>
<dbReference type="RefSeq" id="WP_144869503.1">
    <property type="nucleotide sequence ID" value="NZ_LR213872.1"/>
</dbReference>
<comment type="similarity">
    <text evidence="1">Belongs to the EamA transporter family.</text>
</comment>
<dbReference type="PANTHER" id="PTHR12715">
    <property type="entry name" value="TRANSPORTER, DRUG/METABOLITE EXPORTER FAMILY"/>
    <property type="match status" value="1"/>
</dbReference>
<dbReference type="InterPro" id="IPR052756">
    <property type="entry name" value="Alkyne_AA_exporter"/>
</dbReference>
<dbReference type="Proteomes" id="UP000320055">
    <property type="component" value="Unassembled WGS sequence"/>
</dbReference>
<keyword evidence="3" id="KW-0812">Transmembrane</keyword>
<sequence>MTLSTPIFQTRNSNFSEPKARSKNNRPKTLVIFAIVAAILFWASAFPAIRIALNTYTPTELAFLRYVVASITLVIYAVGRRMSLPRSRDLPAIAILGFIGFTVYNIMLNAGQMTVAAGTASFIISSGIGIIALLARLFYGEKLDLKGWLGVLLCILGVGVIAFSKDGVLQFSSGTLLVFVATLAISIYSVMQKSLLRRYSAVEFTTYAILAGTFFLFFFAPKAMFSISNASFGANLAVIYMGVFPGAIAYIAWSYVLSQIPASVAASYLSLIPLVALAIAWLWLGEIPTMIALGGGAVIFLGVLLVNQKSKSDRF</sequence>
<dbReference type="EMBL" id="CAACVJ010000023">
    <property type="protein sequence ID" value="VEP11771.1"/>
    <property type="molecule type" value="Genomic_DNA"/>
</dbReference>
<keyword evidence="6" id="KW-1185">Reference proteome</keyword>
<dbReference type="Gene3D" id="1.10.3730.20">
    <property type="match status" value="1"/>
</dbReference>
<feature type="transmembrane region" description="Helical" evidence="3">
    <location>
        <begin position="290"/>
        <end position="307"/>
    </location>
</feature>
<dbReference type="Pfam" id="PF00892">
    <property type="entry name" value="EamA"/>
    <property type="match status" value="2"/>
</dbReference>
<feature type="transmembrane region" description="Helical" evidence="3">
    <location>
        <begin position="202"/>
        <end position="220"/>
    </location>
</feature>
<dbReference type="PANTHER" id="PTHR12715:SF4">
    <property type="entry name" value="EAMA DOMAIN-CONTAINING PROTEIN"/>
    <property type="match status" value="1"/>
</dbReference>
<feature type="transmembrane region" description="Helical" evidence="3">
    <location>
        <begin position="29"/>
        <end position="49"/>
    </location>
</feature>
<dbReference type="OrthoDB" id="9799821at2"/>
<keyword evidence="3" id="KW-0472">Membrane</keyword>
<gene>
    <name evidence="5" type="primary">ydfC</name>
    <name evidence="5" type="ORF">H1P_1190012</name>
</gene>
<keyword evidence="3" id="KW-1133">Transmembrane helix</keyword>
<evidence type="ECO:0000256" key="2">
    <source>
        <dbReference type="SAM" id="MobiDB-lite"/>
    </source>
</evidence>
<evidence type="ECO:0000259" key="4">
    <source>
        <dbReference type="Pfam" id="PF00892"/>
    </source>
</evidence>
<feature type="transmembrane region" description="Helical" evidence="3">
    <location>
        <begin position="232"/>
        <end position="253"/>
    </location>
</feature>
<feature type="transmembrane region" description="Helical" evidence="3">
    <location>
        <begin position="113"/>
        <end position="135"/>
    </location>
</feature>
<feature type="transmembrane region" description="Helical" evidence="3">
    <location>
        <begin position="265"/>
        <end position="284"/>
    </location>
</feature>
<dbReference type="GO" id="GO:0016020">
    <property type="term" value="C:membrane"/>
    <property type="evidence" value="ECO:0007669"/>
    <property type="project" value="InterPro"/>
</dbReference>
<reference evidence="5 6" key="1">
    <citation type="submission" date="2019-01" db="EMBL/GenBank/DDBJ databases">
        <authorList>
            <person name="Brito A."/>
        </authorList>
    </citation>
    <scope>NUCLEOTIDE SEQUENCE [LARGE SCALE GENOMIC DNA]</scope>
    <source>
        <strain evidence="5">1</strain>
    </source>
</reference>
<accession>A0A563VK22</accession>